<dbReference type="InterPro" id="IPR031481">
    <property type="entry name" value="Glyco_tran_10_N"/>
</dbReference>
<evidence type="ECO:0000256" key="2">
    <source>
        <dbReference type="ARBA" id="ARBA00004922"/>
    </source>
</evidence>
<comment type="caution">
    <text evidence="15">The sequence shown here is derived from an EMBL/GenBank/DDBJ whole genome shotgun (WGS) entry which is preliminary data.</text>
</comment>
<evidence type="ECO:0000256" key="12">
    <source>
        <dbReference type="RuleBase" id="RU003832"/>
    </source>
</evidence>
<evidence type="ECO:0000313" key="15">
    <source>
        <dbReference type="EMBL" id="KAK4879664.1"/>
    </source>
</evidence>
<keyword evidence="5 12" id="KW-0808">Transferase</keyword>
<dbReference type="AlphaFoldDB" id="A0AAN7PWV8"/>
<keyword evidence="7" id="KW-0735">Signal-anchor</keyword>
<dbReference type="EMBL" id="JARPUR010000003">
    <property type="protein sequence ID" value="KAK4879664.1"/>
    <property type="molecule type" value="Genomic_DNA"/>
</dbReference>
<evidence type="ECO:0000256" key="6">
    <source>
        <dbReference type="ARBA" id="ARBA00022692"/>
    </source>
</evidence>
<gene>
    <name evidence="15" type="ORF">RN001_007810</name>
</gene>
<dbReference type="Proteomes" id="UP001353858">
    <property type="component" value="Unassembled WGS sequence"/>
</dbReference>
<dbReference type="InterPro" id="IPR001503">
    <property type="entry name" value="Glyco_trans_10"/>
</dbReference>
<dbReference type="GO" id="GO:0032580">
    <property type="term" value="C:Golgi cisterna membrane"/>
    <property type="evidence" value="ECO:0007669"/>
    <property type="project" value="UniProtKB-SubCell"/>
</dbReference>
<keyword evidence="8" id="KW-1133">Transmembrane helix</keyword>
<dbReference type="GO" id="GO:0008417">
    <property type="term" value="F:fucosyltransferase activity"/>
    <property type="evidence" value="ECO:0007669"/>
    <property type="project" value="InterPro"/>
</dbReference>
<comment type="subcellular location">
    <subcellularLocation>
        <location evidence="1 12">Golgi apparatus</location>
        <location evidence="1 12">Golgi stack membrane</location>
        <topology evidence="1 12">Single-pass type II membrane protein</topology>
    </subcellularLocation>
</comment>
<evidence type="ECO:0000256" key="1">
    <source>
        <dbReference type="ARBA" id="ARBA00004447"/>
    </source>
</evidence>
<dbReference type="InterPro" id="IPR038577">
    <property type="entry name" value="GT10-like_C_sf"/>
</dbReference>
<comment type="pathway">
    <text evidence="2">Protein modification; protein glycosylation.</text>
</comment>
<evidence type="ECO:0000256" key="10">
    <source>
        <dbReference type="ARBA" id="ARBA00023136"/>
    </source>
</evidence>
<dbReference type="PANTHER" id="PTHR48438">
    <property type="entry name" value="ALPHA-(1,3)-FUCOSYLTRANSFERASE C-RELATED"/>
    <property type="match status" value="1"/>
</dbReference>
<evidence type="ECO:0000256" key="4">
    <source>
        <dbReference type="ARBA" id="ARBA00022676"/>
    </source>
</evidence>
<keyword evidence="16" id="KW-1185">Reference proteome</keyword>
<keyword evidence="4 12" id="KW-0328">Glycosyltransferase</keyword>
<evidence type="ECO:0000256" key="8">
    <source>
        <dbReference type="ARBA" id="ARBA00022989"/>
    </source>
</evidence>
<protein>
    <recommendedName>
        <fullName evidence="12">Fucosyltransferase</fullName>
        <ecNumber evidence="12">2.4.1.-</ecNumber>
    </recommendedName>
</protein>
<evidence type="ECO:0000313" key="16">
    <source>
        <dbReference type="Proteomes" id="UP001353858"/>
    </source>
</evidence>
<sequence length="335" mass="39497">MKYILFWTPFWYTPDYFIGFGSKAFAECEYTNCFTTNNRSYLSVEKFDAIFFHGSIYNKGYHKEPTIRSPNQIYVYVNIEAPINLSPNLKMYGSFYNWTMTHRFDSDLVKRYRVFVKEETGYVLPSFHAVKNKTKIMAWFVSHCSTSSKRELLIKHIMKYIPVDIYGYCGPLKCSVNKNRLSTNECYDMVEKNYKFYFAGENSICKDYTTEKLYYLLEKDVIPVVYGGGDYLVTAPPKSVINVADFENITELVDYLKFLDANPSEYLKYFEWKKHYKIIDGFPVCELCKKLHEPLQKSIIEDLHTWSWGVNNDILIIKVFSDQVLLKTSFFPAKY</sequence>
<feature type="domain" description="Fucosyltransferase N-terminal" evidence="14">
    <location>
        <begin position="2"/>
        <end position="112"/>
    </location>
</feature>
<evidence type="ECO:0000256" key="11">
    <source>
        <dbReference type="ARBA" id="ARBA00023180"/>
    </source>
</evidence>
<evidence type="ECO:0000256" key="5">
    <source>
        <dbReference type="ARBA" id="ARBA00022679"/>
    </source>
</evidence>
<evidence type="ECO:0000259" key="13">
    <source>
        <dbReference type="Pfam" id="PF00852"/>
    </source>
</evidence>
<dbReference type="EC" id="2.4.1.-" evidence="12"/>
<dbReference type="Gene3D" id="3.40.50.11660">
    <property type="entry name" value="Glycosyl transferase family 10, C-terminal domain"/>
    <property type="match status" value="1"/>
</dbReference>
<evidence type="ECO:0000256" key="3">
    <source>
        <dbReference type="ARBA" id="ARBA00008919"/>
    </source>
</evidence>
<comment type="similarity">
    <text evidence="3 12">Belongs to the glycosyltransferase 10 family.</text>
</comment>
<evidence type="ECO:0000256" key="7">
    <source>
        <dbReference type="ARBA" id="ARBA00022968"/>
    </source>
</evidence>
<accession>A0AAN7PWV8</accession>
<dbReference type="FunFam" id="3.40.50.11660:FF:000006">
    <property type="entry name" value="Alpha-(1,3)-fucosyltransferase C"/>
    <property type="match status" value="1"/>
</dbReference>
<evidence type="ECO:0000259" key="14">
    <source>
        <dbReference type="Pfam" id="PF17039"/>
    </source>
</evidence>
<reference evidence="16" key="1">
    <citation type="submission" date="2023-01" db="EMBL/GenBank/DDBJ databases">
        <title>Key to firefly adult light organ development and bioluminescence: homeobox transcription factors regulate luciferase expression and transportation to peroxisome.</title>
        <authorList>
            <person name="Fu X."/>
        </authorList>
    </citation>
    <scope>NUCLEOTIDE SEQUENCE [LARGE SCALE GENOMIC DNA]</scope>
</reference>
<keyword evidence="10" id="KW-0472">Membrane</keyword>
<name>A0AAN7PWV8_9COLE</name>
<evidence type="ECO:0000256" key="9">
    <source>
        <dbReference type="ARBA" id="ARBA00023034"/>
    </source>
</evidence>
<keyword evidence="11" id="KW-0325">Glycoprotein</keyword>
<feature type="domain" description="Fucosyltransferase C-terminal" evidence="13">
    <location>
        <begin position="131"/>
        <end position="306"/>
    </location>
</feature>
<dbReference type="Pfam" id="PF00852">
    <property type="entry name" value="Glyco_transf_10"/>
    <property type="match status" value="1"/>
</dbReference>
<organism evidence="15 16">
    <name type="scientific">Aquatica leii</name>
    <dbReference type="NCBI Taxonomy" id="1421715"/>
    <lineage>
        <taxon>Eukaryota</taxon>
        <taxon>Metazoa</taxon>
        <taxon>Ecdysozoa</taxon>
        <taxon>Arthropoda</taxon>
        <taxon>Hexapoda</taxon>
        <taxon>Insecta</taxon>
        <taxon>Pterygota</taxon>
        <taxon>Neoptera</taxon>
        <taxon>Endopterygota</taxon>
        <taxon>Coleoptera</taxon>
        <taxon>Polyphaga</taxon>
        <taxon>Elateriformia</taxon>
        <taxon>Elateroidea</taxon>
        <taxon>Lampyridae</taxon>
        <taxon>Luciolinae</taxon>
        <taxon>Aquatica</taxon>
    </lineage>
</organism>
<keyword evidence="6 12" id="KW-0812">Transmembrane</keyword>
<keyword evidence="9 12" id="KW-0333">Golgi apparatus</keyword>
<dbReference type="Pfam" id="PF17039">
    <property type="entry name" value="Glyco_tran_10_N"/>
    <property type="match status" value="1"/>
</dbReference>
<dbReference type="SUPFAM" id="SSF53756">
    <property type="entry name" value="UDP-Glycosyltransferase/glycogen phosphorylase"/>
    <property type="match status" value="1"/>
</dbReference>
<dbReference type="PANTHER" id="PTHR48438:SF1">
    <property type="entry name" value="ALPHA-(1,3)-FUCOSYLTRANSFERASE C-RELATED"/>
    <property type="match status" value="1"/>
</dbReference>
<dbReference type="InterPro" id="IPR055270">
    <property type="entry name" value="Glyco_tran_10_C"/>
</dbReference>
<proteinExistence type="inferred from homology"/>